<proteinExistence type="predicted"/>
<gene>
    <name evidence="2" type="ORF">AFUS01_LOCUS21578</name>
</gene>
<dbReference type="EMBL" id="CAJVCH010243131">
    <property type="protein sequence ID" value="CAG7733112.1"/>
    <property type="molecule type" value="Genomic_DNA"/>
</dbReference>
<evidence type="ECO:0000256" key="1">
    <source>
        <dbReference type="SAM" id="Phobius"/>
    </source>
</evidence>
<comment type="caution">
    <text evidence="2">The sequence shown here is derived from an EMBL/GenBank/DDBJ whole genome shotgun (WGS) entry which is preliminary data.</text>
</comment>
<feature type="transmembrane region" description="Helical" evidence="1">
    <location>
        <begin position="31"/>
        <end position="50"/>
    </location>
</feature>
<keyword evidence="1" id="KW-0472">Membrane</keyword>
<dbReference type="Proteomes" id="UP000708208">
    <property type="component" value="Unassembled WGS sequence"/>
</dbReference>
<feature type="transmembrane region" description="Helical" evidence="1">
    <location>
        <begin position="144"/>
        <end position="163"/>
    </location>
</feature>
<keyword evidence="1" id="KW-1133">Transmembrane helix</keyword>
<protein>
    <submittedName>
        <fullName evidence="2">Uncharacterized protein</fullName>
    </submittedName>
</protein>
<feature type="transmembrane region" description="Helical" evidence="1">
    <location>
        <begin position="77"/>
        <end position="104"/>
    </location>
</feature>
<organism evidence="2 3">
    <name type="scientific">Allacma fusca</name>
    <dbReference type="NCBI Taxonomy" id="39272"/>
    <lineage>
        <taxon>Eukaryota</taxon>
        <taxon>Metazoa</taxon>
        <taxon>Ecdysozoa</taxon>
        <taxon>Arthropoda</taxon>
        <taxon>Hexapoda</taxon>
        <taxon>Collembola</taxon>
        <taxon>Symphypleona</taxon>
        <taxon>Sminthuridae</taxon>
        <taxon>Allacma</taxon>
    </lineage>
</organism>
<name>A0A8J2PBC8_9HEXA</name>
<sequence length="187" mass="21491">MPVNTNEEQRVCCCASGSFTKEIMRMQIVGCILRIVYWAFMLTLMSRGMYMADHGIKLVAPGDDRLTPEELVRERRLLIAMVAISSFMILFYVAGIILEVVFFCDVSNKMESVPHLITWHVYAAFSIIFSLVFDLVFILSFRGITIIFLVLTISLNAYTIKAVNIQRERLKWKNVLELSVHLTEENL</sequence>
<evidence type="ECO:0000313" key="2">
    <source>
        <dbReference type="EMBL" id="CAG7733112.1"/>
    </source>
</evidence>
<keyword evidence="1" id="KW-0812">Transmembrane</keyword>
<dbReference type="AlphaFoldDB" id="A0A8J2PBC8"/>
<evidence type="ECO:0000313" key="3">
    <source>
        <dbReference type="Proteomes" id="UP000708208"/>
    </source>
</evidence>
<keyword evidence="3" id="KW-1185">Reference proteome</keyword>
<accession>A0A8J2PBC8</accession>
<feature type="transmembrane region" description="Helical" evidence="1">
    <location>
        <begin position="116"/>
        <end position="138"/>
    </location>
</feature>
<reference evidence="2" key="1">
    <citation type="submission" date="2021-06" db="EMBL/GenBank/DDBJ databases">
        <authorList>
            <person name="Hodson N. C."/>
            <person name="Mongue J. A."/>
            <person name="Jaron S. K."/>
        </authorList>
    </citation>
    <scope>NUCLEOTIDE SEQUENCE</scope>
</reference>